<dbReference type="GO" id="GO:0015648">
    <property type="term" value="F:lipid-linked peptidoglycan transporter activity"/>
    <property type="evidence" value="ECO:0007669"/>
    <property type="project" value="UniProtKB-UniRule"/>
</dbReference>
<dbReference type="PANTHER" id="PTHR47019:SF1">
    <property type="entry name" value="LIPID II FLIPPASE MURJ"/>
    <property type="match status" value="1"/>
</dbReference>
<evidence type="ECO:0000256" key="3">
    <source>
        <dbReference type="ARBA" id="ARBA00022692"/>
    </source>
</evidence>
<keyword evidence="3 8" id="KW-0812">Transmembrane</keyword>
<dbReference type="Proteomes" id="UP000002068">
    <property type="component" value="Chromosome"/>
</dbReference>
<comment type="similarity">
    <text evidence="8 9">Belongs to the MurJ/MviN family.</text>
</comment>
<dbReference type="AlphaFoldDB" id="A0A0H3NA06"/>
<dbReference type="PANTHER" id="PTHR47019">
    <property type="entry name" value="LIPID II FLIPPASE MURJ"/>
    <property type="match status" value="1"/>
</dbReference>
<evidence type="ECO:0000256" key="1">
    <source>
        <dbReference type="ARBA" id="ARBA00004651"/>
    </source>
</evidence>
<feature type="transmembrane region" description="Helical" evidence="8">
    <location>
        <begin position="226"/>
        <end position="251"/>
    </location>
</feature>
<name>A0A0H3NA06_CLODC</name>
<accession>A0A0H3NA06</accession>
<gene>
    <name evidence="10" type="primary">mviN</name>
    <name evidence="8" type="synonym">murJ</name>
    <name evidence="10" type="ordered locus">CD196_2622</name>
</gene>
<reference evidence="10 11" key="1">
    <citation type="journal article" date="2009" name="Genome Biol.">
        <title>Comparative genome and phenotypic analysis of Clostridium difficile 027 strains provides insight into the evolution of a hypervirulent bacterium.</title>
        <authorList>
            <person name="Stabler R.A."/>
            <person name="He M."/>
            <person name="Dawson L."/>
            <person name="Martin M."/>
            <person name="Valiente E."/>
            <person name="Corton C."/>
            <person name="Lawley T.D."/>
            <person name="Sebaihia M."/>
            <person name="Quail M.A."/>
            <person name="Rose G."/>
            <person name="Gerding D.N."/>
            <person name="Gibert M."/>
            <person name="Popoff M.R."/>
            <person name="Parkhill J."/>
            <person name="Dougan G."/>
            <person name="Wren B.W."/>
        </authorList>
    </citation>
    <scope>NUCLEOTIDE SEQUENCE [LARGE SCALE GENOMIC DNA]</scope>
    <source>
        <strain evidence="10 11">CD196</strain>
    </source>
</reference>
<evidence type="ECO:0000256" key="4">
    <source>
        <dbReference type="ARBA" id="ARBA00022960"/>
    </source>
</evidence>
<feature type="transmembrane region" description="Helical" evidence="8">
    <location>
        <begin position="271"/>
        <end position="289"/>
    </location>
</feature>
<evidence type="ECO:0000256" key="7">
    <source>
        <dbReference type="ARBA" id="ARBA00023136"/>
    </source>
</evidence>
<keyword evidence="6 8" id="KW-1133">Transmembrane helix</keyword>
<comment type="function">
    <text evidence="8 9">Involved in peptidoglycan biosynthesis. Transports lipid-linked peptidoglycan precursors from the inner to the outer leaflet of the cytoplasmic membrane.</text>
</comment>
<dbReference type="PIRSF" id="PIRSF002869">
    <property type="entry name" value="MviN"/>
    <property type="match status" value="1"/>
</dbReference>
<dbReference type="InterPro" id="IPR051050">
    <property type="entry name" value="Lipid_II_flippase_MurJ/MviN"/>
</dbReference>
<dbReference type="GO" id="GO:0071555">
    <property type="term" value="P:cell wall organization"/>
    <property type="evidence" value="ECO:0007669"/>
    <property type="project" value="UniProtKB-UniRule"/>
</dbReference>
<dbReference type="HOGENOM" id="CLU_006797_4_1_9"/>
<evidence type="ECO:0000256" key="8">
    <source>
        <dbReference type="HAMAP-Rule" id="MF_02078"/>
    </source>
</evidence>
<dbReference type="GO" id="GO:0005886">
    <property type="term" value="C:plasma membrane"/>
    <property type="evidence" value="ECO:0007669"/>
    <property type="project" value="UniProtKB-SubCell"/>
</dbReference>
<dbReference type="GO" id="GO:0008360">
    <property type="term" value="P:regulation of cell shape"/>
    <property type="evidence" value="ECO:0007669"/>
    <property type="project" value="UniProtKB-UniRule"/>
</dbReference>
<keyword evidence="4 8" id="KW-0133">Cell shape</keyword>
<comment type="subcellular location">
    <subcellularLocation>
        <location evidence="1 8">Cell membrane</location>
        <topology evidence="1 8">Multi-pass membrane protein</topology>
    </subcellularLocation>
</comment>
<feature type="transmembrane region" description="Helical" evidence="8">
    <location>
        <begin position="475"/>
        <end position="496"/>
    </location>
</feature>
<evidence type="ECO:0000313" key="11">
    <source>
        <dbReference type="Proteomes" id="UP000002068"/>
    </source>
</evidence>
<dbReference type="UniPathway" id="UPA00219"/>
<feature type="transmembrane region" description="Helical" evidence="8">
    <location>
        <begin position="380"/>
        <end position="399"/>
    </location>
</feature>
<dbReference type="RefSeq" id="WP_009893727.1">
    <property type="nucleotide sequence ID" value="NC_013315.1"/>
</dbReference>
<feature type="transmembrane region" description="Helical" evidence="8">
    <location>
        <begin position="349"/>
        <end position="368"/>
    </location>
</feature>
<comment type="pathway">
    <text evidence="8">Cell wall biogenesis; peptidoglycan biosynthesis.</text>
</comment>
<feature type="transmembrane region" description="Helical" evidence="8">
    <location>
        <begin position="126"/>
        <end position="144"/>
    </location>
</feature>
<keyword evidence="2 8" id="KW-1003">Cell membrane</keyword>
<dbReference type="GO" id="GO:0034204">
    <property type="term" value="P:lipid translocation"/>
    <property type="evidence" value="ECO:0007669"/>
    <property type="project" value="TreeGrafter"/>
</dbReference>
<feature type="transmembrane region" description="Helical" evidence="8">
    <location>
        <begin position="445"/>
        <end position="463"/>
    </location>
</feature>
<evidence type="ECO:0000313" key="10">
    <source>
        <dbReference type="EMBL" id="CBA65026.1"/>
    </source>
</evidence>
<dbReference type="GO" id="GO:0009252">
    <property type="term" value="P:peptidoglycan biosynthetic process"/>
    <property type="evidence" value="ECO:0007669"/>
    <property type="project" value="UniProtKB-UniRule"/>
</dbReference>
<dbReference type="EMBL" id="FN538970">
    <property type="protein sequence ID" value="CBA65026.1"/>
    <property type="molecule type" value="Genomic_DNA"/>
</dbReference>
<organism evidence="10 11">
    <name type="scientific">Clostridioides difficile (strain CD196)</name>
    <name type="common">Peptoclostridium difficile</name>
    <dbReference type="NCBI Taxonomy" id="645462"/>
    <lineage>
        <taxon>Bacteria</taxon>
        <taxon>Bacillati</taxon>
        <taxon>Bacillota</taxon>
        <taxon>Clostridia</taxon>
        <taxon>Peptostreptococcales</taxon>
        <taxon>Peptostreptococcaceae</taxon>
        <taxon>Clostridioides</taxon>
    </lineage>
</organism>
<dbReference type="InterPro" id="IPR004268">
    <property type="entry name" value="MurJ"/>
</dbReference>
<dbReference type="PRINTS" id="PR01806">
    <property type="entry name" value="VIRFACTRMVIN"/>
</dbReference>
<evidence type="ECO:0000256" key="6">
    <source>
        <dbReference type="ARBA" id="ARBA00022989"/>
    </source>
</evidence>
<keyword evidence="5 8" id="KW-0573">Peptidoglycan synthesis</keyword>
<keyword evidence="8 9" id="KW-0813">Transport</keyword>
<proteinExistence type="inferred from homology"/>
<feature type="transmembrane region" description="Helical" evidence="8">
    <location>
        <begin position="86"/>
        <end position="106"/>
    </location>
</feature>
<feature type="transmembrane region" description="Helical" evidence="8">
    <location>
        <begin position="310"/>
        <end position="329"/>
    </location>
</feature>
<sequence>MSKTAKAALWIMAATMFSKVLGFLRELVLANFYGTGMYADVFVLTLNIPGLIIAVIGSAVATTYIPMYFETKKRLGDEGALKFTNNVLNICYIMAIVIAIIGLLFTEQFVTVFAAGFRNDPAKFQAAILFTKIMISGVLFLSGSKIFSSFLQVNDSFVIPGLIGIPYNIIIIAAIALSAGKNVWILPAGALLAMASQLLFQLPFAFKKSYKYKPYINLKDESIKELVNLVLPMLVGVAVGQLNIFVDRLLATTLGDGKLSALNYANRLNEFVMALFVTSIITVIYPKLAKMSGKDDKEGFISTIVKSSNCIILVVLPISIGAIILAEPLVRILFQRGKFDALSTDLTSIALRLYSLGLLACGVRDVLYRAFYSLSDTKTPMINGSIALIINIVLNLILIRPLGHAGIAISTSTSNIITVILLFISLKKKNGYFGGDKIIKTGLKSLVASGVMAVATLLIYNNLYAFMGSGTIKEIISVGAGVLGGASVYTVLIVLFKVEEMDLAFEFLRKGKQKLLRRR</sequence>
<dbReference type="CDD" id="cd13123">
    <property type="entry name" value="MATE_MurJ_like"/>
    <property type="match status" value="1"/>
</dbReference>
<feature type="transmembrane region" description="Helical" evidence="8">
    <location>
        <begin position="46"/>
        <end position="65"/>
    </location>
</feature>
<evidence type="ECO:0000256" key="2">
    <source>
        <dbReference type="ARBA" id="ARBA00022475"/>
    </source>
</evidence>
<keyword evidence="8 9" id="KW-0961">Cell wall biogenesis/degradation</keyword>
<keyword evidence="7 8" id="KW-0472">Membrane</keyword>
<feature type="transmembrane region" description="Helical" evidence="8">
    <location>
        <begin position="156"/>
        <end position="177"/>
    </location>
</feature>
<dbReference type="NCBIfam" id="TIGR01695">
    <property type="entry name" value="murJ_mviN"/>
    <property type="match status" value="1"/>
</dbReference>
<protein>
    <recommendedName>
        <fullName evidence="8">Probable lipid II flippase MurJ</fullName>
    </recommendedName>
</protein>
<evidence type="ECO:0000256" key="5">
    <source>
        <dbReference type="ARBA" id="ARBA00022984"/>
    </source>
</evidence>
<feature type="transmembrane region" description="Helical" evidence="8">
    <location>
        <begin position="405"/>
        <end position="424"/>
    </location>
</feature>
<dbReference type="Pfam" id="PF03023">
    <property type="entry name" value="MurJ"/>
    <property type="match status" value="1"/>
</dbReference>
<dbReference type="HAMAP" id="MF_02078">
    <property type="entry name" value="MurJ_MviN"/>
    <property type="match status" value="1"/>
</dbReference>
<evidence type="ECO:0000256" key="9">
    <source>
        <dbReference type="PIRNR" id="PIRNR002869"/>
    </source>
</evidence>
<dbReference type="KEGG" id="cdc:CD196_2622"/>
<feature type="transmembrane region" description="Helical" evidence="8">
    <location>
        <begin position="183"/>
        <end position="206"/>
    </location>
</feature>